<dbReference type="GO" id="GO:0050661">
    <property type="term" value="F:NADP binding"/>
    <property type="evidence" value="ECO:0007669"/>
    <property type="project" value="InterPro"/>
</dbReference>
<dbReference type="KEGG" id="sphj:BSL82_11970"/>
<evidence type="ECO:0000259" key="4">
    <source>
        <dbReference type="Pfam" id="PF03446"/>
    </source>
</evidence>
<dbReference type="InterPro" id="IPR006115">
    <property type="entry name" value="6PGDH_NADP-bd"/>
</dbReference>
<keyword evidence="2" id="KW-0520">NAD</keyword>
<dbReference type="OrthoDB" id="9812907at2"/>
<dbReference type="Gene3D" id="3.40.50.720">
    <property type="entry name" value="NAD(P)-binding Rossmann-like Domain"/>
    <property type="match status" value="1"/>
</dbReference>
<dbReference type="EMBL" id="CP018221">
    <property type="protein sequence ID" value="API59938.1"/>
    <property type="molecule type" value="Genomic_DNA"/>
</dbReference>
<feature type="domain" description="6-phosphogluconate dehydrogenase NADP-binding" evidence="4">
    <location>
        <begin position="2"/>
        <end position="157"/>
    </location>
</feature>
<feature type="domain" description="3-hydroxyisobutyrate dehydrogenase-like NAD-binding" evidence="5">
    <location>
        <begin position="163"/>
        <end position="258"/>
    </location>
</feature>
<accession>A0A1L3ZWD1</accession>
<dbReference type="AlphaFoldDB" id="A0A1L3ZWD1"/>
<dbReference type="GO" id="GO:0051287">
    <property type="term" value="F:NAD binding"/>
    <property type="evidence" value="ECO:0007669"/>
    <property type="project" value="InterPro"/>
</dbReference>
<dbReference type="SUPFAM" id="SSF48179">
    <property type="entry name" value="6-phosphogluconate dehydrogenase C-terminal domain-like"/>
    <property type="match status" value="1"/>
</dbReference>
<evidence type="ECO:0000256" key="2">
    <source>
        <dbReference type="ARBA" id="ARBA00023027"/>
    </source>
</evidence>
<feature type="active site" evidence="3">
    <location>
        <position position="169"/>
    </location>
</feature>
<sequence length="284" mass="29497">MKVGFIGIGSQGGGMAEMIARAGHELTLWARRPDVLPPYVALGARTAETPAGVAAGADVVGICVVSDKDVMEIVLEKGVLDAMPAGSILAIHSTVAIDTCLKIAELAAPKGVKVVDAPVSGSGEAALQRSLVVMVGGEADAIEKAGKVFESYSDRVIPLGELGSGLRAKIVNNFLFTGNAELARTALAMGVQMGINREALHECLLAASGRSFALTNIERMLRPEQVDHMTKLFSKDISLAIEAARSAGATTGTIEDAAKGLLKAFDDVRASRNGKNELAGYRNG</sequence>
<dbReference type="RefSeq" id="WP_072597726.1">
    <property type="nucleotide sequence ID" value="NZ_CP018221.1"/>
</dbReference>
<gene>
    <name evidence="6" type="ORF">BSL82_11970</name>
</gene>
<organism evidence="6 7">
    <name type="scientific">Tardibacter chloracetimidivorans</name>
    <dbReference type="NCBI Taxonomy" id="1921510"/>
    <lineage>
        <taxon>Bacteria</taxon>
        <taxon>Pseudomonadati</taxon>
        <taxon>Pseudomonadota</taxon>
        <taxon>Alphaproteobacteria</taxon>
        <taxon>Sphingomonadales</taxon>
        <taxon>Sphingomonadaceae</taxon>
        <taxon>Tardibacter</taxon>
    </lineage>
</organism>
<dbReference type="Gene3D" id="1.10.1040.10">
    <property type="entry name" value="N-(1-d-carboxylethyl)-l-norvaline Dehydrogenase, domain 2"/>
    <property type="match status" value="1"/>
</dbReference>
<proteinExistence type="predicted"/>
<dbReference type="InterPro" id="IPR015815">
    <property type="entry name" value="HIBADH-related"/>
</dbReference>
<evidence type="ECO:0000256" key="3">
    <source>
        <dbReference type="PIRSR" id="PIRSR000103-1"/>
    </source>
</evidence>
<dbReference type="PANTHER" id="PTHR43060">
    <property type="entry name" value="3-HYDROXYISOBUTYRATE DEHYDROGENASE-LIKE 1, MITOCHONDRIAL-RELATED"/>
    <property type="match status" value="1"/>
</dbReference>
<dbReference type="PANTHER" id="PTHR43060:SF15">
    <property type="entry name" value="3-HYDROXYISOBUTYRATE DEHYDROGENASE-LIKE 1, MITOCHONDRIAL-RELATED"/>
    <property type="match status" value="1"/>
</dbReference>
<keyword evidence="1" id="KW-0560">Oxidoreductase</keyword>
<dbReference type="Pfam" id="PF03446">
    <property type="entry name" value="NAD_binding_2"/>
    <property type="match status" value="1"/>
</dbReference>
<dbReference type="GO" id="GO:0016491">
    <property type="term" value="F:oxidoreductase activity"/>
    <property type="evidence" value="ECO:0007669"/>
    <property type="project" value="UniProtKB-KW"/>
</dbReference>
<dbReference type="SUPFAM" id="SSF51735">
    <property type="entry name" value="NAD(P)-binding Rossmann-fold domains"/>
    <property type="match status" value="1"/>
</dbReference>
<dbReference type="InterPro" id="IPR036291">
    <property type="entry name" value="NAD(P)-bd_dom_sf"/>
</dbReference>
<protein>
    <recommendedName>
        <fullName evidence="8">6-phosphogluconate dehydrogenase</fullName>
    </recommendedName>
</protein>
<keyword evidence="7" id="KW-1185">Reference proteome</keyword>
<evidence type="ECO:0000259" key="5">
    <source>
        <dbReference type="Pfam" id="PF14833"/>
    </source>
</evidence>
<dbReference type="InterPro" id="IPR029154">
    <property type="entry name" value="HIBADH-like_NADP-bd"/>
</dbReference>
<dbReference type="Pfam" id="PF14833">
    <property type="entry name" value="NAD_binding_11"/>
    <property type="match status" value="1"/>
</dbReference>
<evidence type="ECO:0000313" key="6">
    <source>
        <dbReference type="EMBL" id="API59938.1"/>
    </source>
</evidence>
<evidence type="ECO:0000256" key="1">
    <source>
        <dbReference type="ARBA" id="ARBA00023002"/>
    </source>
</evidence>
<reference evidence="7" key="1">
    <citation type="submission" date="2016-11" db="EMBL/GenBank/DDBJ databases">
        <title>Complete Genome Sequence of alachlor-degrading Sphingomonas sp. strain JJ-A5.</title>
        <authorList>
            <person name="Lee H."/>
            <person name="Ka J.-O."/>
        </authorList>
    </citation>
    <scope>NUCLEOTIDE SEQUENCE [LARGE SCALE GENOMIC DNA]</scope>
    <source>
        <strain evidence="7">JJ-A5</strain>
    </source>
</reference>
<dbReference type="PIRSF" id="PIRSF000103">
    <property type="entry name" value="HIBADH"/>
    <property type="match status" value="1"/>
</dbReference>
<dbReference type="InterPro" id="IPR013328">
    <property type="entry name" value="6PGD_dom2"/>
</dbReference>
<dbReference type="STRING" id="1921510.BSL82_11970"/>
<dbReference type="InterPro" id="IPR008927">
    <property type="entry name" value="6-PGluconate_DH-like_C_sf"/>
</dbReference>
<name>A0A1L3ZWD1_9SPHN</name>
<evidence type="ECO:0000313" key="7">
    <source>
        <dbReference type="Proteomes" id="UP000182063"/>
    </source>
</evidence>
<dbReference type="Proteomes" id="UP000182063">
    <property type="component" value="Chromosome"/>
</dbReference>
<evidence type="ECO:0008006" key="8">
    <source>
        <dbReference type="Google" id="ProtNLM"/>
    </source>
</evidence>